<protein>
    <submittedName>
        <fullName evidence="1">Uncharacterized protein</fullName>
    </submittedName>
</protein>
<comment type="caution">
    <text evidence="1">The sequence shown here is derived from an EMBL/GenBank/DDBJ whole genome shotgun (WGS) entry which is preliminary data.</text>
</comment>
<organism evidence="1 2">
    <name type="scientific">Myodes glareolus</name>
    <name type="common">Bank vole</name>
    <name type="synonym">Clethrionomys glareolus</name>
    <dbReference type="NCBI Taxonomy" id="447135"/>
    <lineage>
        <taxon>Eukaryota</taxon>
        <taxon>Metazoa</taxon>
        <taxon>Chordata</taxon>
        <taxon>Craniata</taxon>
        <taxon>Vertebrata</taxon>
        <taxon>Euteleostomi</taxon>
        <taxon>Mammalia</taxon>
        <taxon>Eutheria</taxon>
        <taxon>Euarchontoglires</taxon>
        <taxon>Glires</taxon>
        <taxon>Rodentia</taxon>
        <taxon>Myomorpha</taxon>
        <taxon>Muroidea</taxon>
        <taxon>Cricetidae</taxon>
        <taxon>Arvicolinae</taxon>
        <taxon>Myodes</taxon>
    </lineage>
</organism>
<evidence type="ECO:0000313" key="2">
    <source>
        <dbReference type="Proteomes" id="UP001488838"/>
    </source>
</evidence>
<name>A0AAW0I3L1_MYOGA</name>
<evidence type="ECO:0000313" key="1">
    <source>
        <dbReference type="EMBL" id="KAK7809031.1"/>
    </source>
</evidence>
<dbReference type="EMBL" id="JBBHLL010000224">
    <property type="protein sequence ID" value="KAK7809031.1"/>
    <property type="molecule type" value="Genomic_DNA"/>
</dbReference>
<dbReference type="AlphaFoldDB" id="A0AAW0I3L1"/>
<reference evidence="1 2" key="1">
    <citation type="journal article" date="2023" name="bioRxiv">
        <title>Conserved and derived expression patterns and positive selection on dental genes reveal complex evolutionary context of ever-growing rodent molars.</title>
        <authorList>
            <person name="Calamari Z.T."/>
            <person name="Song A."/>
            <person name="Cohen E."/>
            <person name="Akter M."/>
            <person name="Roy R.D."/>
            <person name="Hallikas O."/>
            <person name="Christensen M.M."/>
            <person name="Li P."/>
            <person name="Marangoni P."/>
            <person name="Jernvall J."/>
            <person name="Klein O.D."/>
        </authorList>
    </citation>
    <scope>NUCLEOTIDE SEQUENCE [LARGE SCALE GENOMIC DNA]</scope>
    <source>
        <strain evidence="1">V071</strain>
    </source>
</reference>
<sequence>MENTRYLCPASNDLLLSSAEVDASEKLIAPSIDGKFLLERDAKQLKHKAILWLENDPLLLGGSKRSIRRDEDPQPLWSRAKLEGAASFQTSFFRPSASAADIFSSPLPPGDRVCQVGVRPLQLLQCIVDEHDWAQRAGQIEVVPGGDTPDVCIIMAYALSGQLVELPVDGGAENWEQVRFVREDPHLQAKQNT</sequence>
<keyword evidence="2" id="KW-1185">Reference proteome</keyword>
<gene>
    <name evidence="1" type="ORF">U0070_001288</name>
</gene>
<proteinExistence type="predicted"/>
<dbReference type="Proteomes" id="UP001488838">
    <property type="component" value="Unassembled WGS sequence"/>
</dbReference>
<accession>A0AAW0I3L1</accession>